<name>A0ABT1Y1Q9_9FIRM</name>
<sequence length="60" mass="7012">MNRKPEDLPKSRMLPGEGRRMIILDWLAGAILSLQLRVFLYFLKVQAQARFSYDKKGEES</sequence>
<evidence type="ECO:0000313" key="2">
    <source>
        <dbReference type="EMBL" id="MCR6544799.1"/>
    </source>
</evidence>
<keyword evidence="3" id="KW-1185">Reference proteome</keyword>
<feature type="transmembrane region" description="Helical" evidence="1">
    <location>
        <begin position="21"/>
        <end position="43"/>
    </location>
</feature>
<dbReference type="RefSeq" id="WP_257912368.1">
    <property type="nucleotide sequence ID" value="NZ_JANPWE010000002.1"/>
</dbReference>
<keyword evidence="1" id="KW-0812">Transmembrane</keyword>
<gene>
    <name evidence="2" type="ORF">NVS47_04590</name>
</gene>
<organism evidence="2 3">
    <name type="scientific">Dehalobacterium formicoaceticum</name>
    <dbReference type="NCBI Taxonomy" id="51515"/>
    <lineage>
        <taxon>Bacteria</taxon>
        <taxon>Bacillati</taxon>
        <taxon>Bacillota</taxon>
        <taxon>Clostridia</taxon>
        <taxon>Eubacteriales</taxon>
        <taxon>Peptococcaceae</taxon>
        <taxon>Dehalobacterium</taxon>
    </lineage>
</organism>
<proteinExistence type="predicted"/>
<keyword evidence="1" id="KW-0472">Membrane</keyword>
<protein>
    <submittedName>
        <fullName evidence="2">Uncharacterized protein</fullName>
    </submittedName>
</protein>
<dbReference type="Proteomes" id="UP001524944">
    <property type="component" value="Unassembled WGS sequence"/>
</dbReference>
<accession>A0ABT1Y1Q9</accession>
<evidence type="ECO:0000313" key="3">
    <source>
        <dbReference type="Proteomes" id="UP001524944"/>
    </source>
</evidence>
<comment type="caution">
    <text evidence="2">The sequence shown here is derived from an EMBL/GenBank/DDBJ whole genome shotgun (WGS) entry which is preliminary data.</text>
</comment>
<evidence type="ECO:0000256" key="1">
    <source>
        <dbReference type="SAM" id="Phobius"/>
    </source>
</evidence>
<reference evidence="2 3" key="1">
    <citation type="submission" date="2022-08" db="EMBL/GenBank/DDBJ databases">
        <title>Proteogenomics of the novel Dehalobacterium formicoaceticum strain EZ94 highlights a key role of methyltransferases during anaerobic dichloromethane degradation.</title>
        <authorList>
            <person name="Wasmund K."/>
        </authorList>
    </citation>
    <scope>NUCLEOTIDE SEQUENCE [LARGE SCALE GENOMIC DNA]</scope>
    <source>
        <strain evidence="2 3">EZ94</strain>
    </source>
</reference>
<dbReference type="EMBL" id="JANPWE010000002">
    <property type="protein sequence ID" value="MCR6544799.1"/>
    <property type="molecule type" value="Genomic_DNA"/>
</dbReference>
<keyword evidence="1" id="KW-1133">Transmembrane helix</keyword>